<keyword evidence="3" id="KW-1185">Reference proteome</keyword>
<feature type="transmembrane region" description="Helical" evidence="1">
    <location>
        <begin position="249"/>
        <end position="267"/>
    </location>
</feature>
<gene>
    <name evidence="2" type="ORF">HW532_11725</name>
</gene>
<feature type="transmembrane region" description="Helical" evidence="1">
    <location>
        <begin position="20"/>
        <end position="48"/>
    </location>
</feature>
<keyword evidence="1" id="KW-0472">Membrane</keyword>
<organism evidence="2 3">
    <name type="scientific">Kaustia mangrovi</name>
    <dbReference type="NCBI Taxonomy" id="2593653"/>
    <lineage>
        <taxon>Bacteria</taxon>
        <taxon>Pseudomonadati</taxon>
        <taxon>Pseudomonadota</taxon>
        <taxon>Alphaproteobacteria</taxon>
        <taxon>Hyphomicrobiales</taxon>
        <taxon>Parvibaculaceae</taxon>
        <taxon>Kaustia</taxon>
    </lineage>
</organism>
<dbReference type="AlphaFoldDB" id="A0A7S8C8N4"/>
<accession>A0A7S8C8N4</accession>
<feature type="transmembrane region" description="Helical" evidence="1">
    <location>
        <begin position="60"/>
        <end position="79"/>
    </location>
</feature>
<protein>
    <submittedName>
        <fullName evidence="2">Uncharacterized protein</fullName>
    </submittedName>
</protein>
<keyword evidence="1" id="KW-1133">Transmembrane helix</keyword>
<dbReference type="KEGG" id="kmn:HW532_11725"/>
<proteinExistence type="predicted"/>
<evidence type="ECO:0000313" key="3">
    <source>
        <dbReference type="Proteomes" id="UP000593594"/>
    </source>
</evidence>
<sequence length="327" mass="35308">MWDFSLGRTFSLLARTWPFIVLRMAVYAAIAVAFVAVTGTGAGLGWGIGAFGDAGFRTSSTFWGGAAGFGLVAIGLYFLREWVLYMVKAGHIAVLVEAMDDRPLPEGRSQIEHGRAVVAERFVEANVLFVIDQLVKAVIRAVTGLLGVISSVLPIPGIQGLARFVRMVLSVAIGLMDEVILAYNIRIRSANPYESAQDGLVLYAQNAKTILKNAVWLAIFVYGLSLIMFLVFLAPAGAIVYFFPGDLSAIAILVAIVFAICFKAAVLEPFAIAALMQVYFAAIEGQAPREDWRQRLGETSRKFRALGEKARGFVGAPGDLGPDAVRR</sequence>
<name>A0A7S8C8N4_9HYPH</name>
<dbReference type="EMBL" id="CP058214">
    <property type="protein sequence ID" value="QPC45304.1"/>
    <property type="molecule type" value="Genomic_DNA"/>
</dbReference>
<dbReference type="Proteomes" id="UP000593594">
    <property type="component" value="Chromosome"/>
</dbReference>
<evidence type="ECO:0000313" key="2">
    <source>
        <dbReference type="EMBL" id="QPC45304.1"/>
    </source>
</evidence>
<reference evidence="2 3" key="1">
    <citation type="submission" date="2020-06" db="EMBL/GenBank/DDBJ databases">
        <title>Genome sequence of 2 isolates from Red Sea Mangroves.</title>
        <authorList>
            <person name="Sefrji F."/>
            <person name="Michoud G."/>
            <person name="Merlino G."/>
            <person name="Daffonchio D."/>
        </authorList>
    </citation>
    <scope>NUCLEOTIDE SEQUENCE [LARGE SCALE GENOMIC DNA]</scope>
    <source>
        <strain evidence="2 3">R1DC25</strain>
    </source>
</reference>
<keyword evidence="1" id="KW-0812">Transmembrane</keyword>
<feature type="transmembrane region" description="Helical" evidence="1">
    <location>
        <begin position="215"/>
        <end position="243"/>
    </location>
</feature>
<evidence type="ECO:0000256" key="1">
    <source>
        <dbReference type="SAM" id="Phobius"/>
    </source>
</evidence>